<reference evidence="3" key="1">
    <citation type="journal article" date="2019" name="Int. J. Syst. Evol. Microbiol.">
        <title>The Global Catalogue of Microorganisms (GCM) 10K type strain sequencing project: providing services to taxonomists for standard genome sequencing and annotation.</title>
        <authorList>
            <consortium name="The Broad Institute Genomics Platform"/>
            <consortium name="The Broad Institute Genome Sequencing Center for Infectious Disease"/>
            <person name="Wu L."/>
            <person name="Ma J."/>
        </authorList>
    </citation>
    <scope>NUCLEOTIDE SEQUENCE [LARGE SCALE GENOMIC DNA]</scope>
    <source>
        <strain evidence="3">JCM 17917</strain>
    </source>
</reference>
<accession>A0ABP8FWI4</accession>
<dbReference type="Proteomes" id="UP001501844">
    <property type="component" value="Unassembled WGS sequence"/>
</dbReference>
<organism evidence="2 3">
    <name type="scientific">Nibribacter koreensis</name>
    <dbReference type="NCBI Taxonomy" id="1084519"/>
    <lineage>
        <taxon>Bacteria</taxon>
        <taxon>Pseudomonadati</taxon>
        <taxon>Bacteroidota</taxon>
        <taxon>Cytophagia</taxon>
        <taxon>Cytophagales</taxon>
        <taxon>Hymenobacteraceae</taxon>
        <taxon>Nibribacter</taxon>
    </lineage>
</organism>
<evidence type="ECO:0000256" key="1">
    <source>
        <dbReference type="SAM" id="SignalP"/>
    </source>
</evidence>
<dbReference type="EMBL" id="BAABGX010000003">
    <property type="protein sequence ID" value="GAA4312480.1"/>
    <property type="molecule type" value="Genomic_DNA"/>
</dbReference>
<evidence type="ECO:0008006" key="4">
    <source>
        <dbReference type="Google" id="ProtNLM"/>
    </source>
</evidence>
<feature type="signal peptide" evidence="1">
    <location>
        <begin position="1"/>
        <end position="21"/>
    </location>
</feature>
<evidence type="ECO:0000313" key="3">
    <source>
        <dbReference type="Proteomes" id="UP001501844"/>
    </source>
</evidence>
<evidence type="ECO:0000313" key="2">
    <source>
        <dbReference type="EMBL" id="GAA4312480.1"/>
    </source>
</evidence>
<name>A0ABP8FWI4_9BACT</name>
<keyword evidence="1" id="KW-0732">Signal</keyword>
<dbReference type="RefSeq" id="WP_345168271.1">
    <property type="nucleotide sequence ID" value="NZ_BAABGX010000003.1"/>
</dbReference>
<gene>
    <name evidence="2" type="ORF">GCM10023183_31550</name>
</gene>
<keyword evidence="3" id="KW-1185">Reference proteome</keyword>
<sequence length="209" mass="23787">MKKILSTLFFTLLFSATFSQSFEGKITYNVTYKSKNPAITDAQFAAMMGNTQEYFIKGGSYKSIMNGELVQWQLYPSQDTLMYSKMSNTPSVYWVDARTDDDHILKTEINKGAATFLGYLCDELILTCKSGVQKYYFSQKLPLDYTLFTKHNYGNWLAYLKQAKAVPLKMSADTEMMTIESTATAVKAMKLESSFFQLAKGSKLEKMPY</sequence>
<feature type="chain" id="PRO_5047206684" description="GLPGLI family protein" evidence="1">
    <location>
        <begin position="22"/>
        <end position="209"/>
    </location>
</feature>
<protein>
    <recommendedName>
        <fullName evidence="4">GLPGLI family protein</fullName>
    </recommendedName>
</protein>
<comment type="caution">
    <text evidence="2">The sequence shown here is derived from an EMBL/GenBank/DDBJ whole genome shotgun (WGS) entry which is preliminary data.</text>
</comment>
<proteinExistence type="predicted"/>